<keyword evidence="4" id="KW-0723">Serine/threonine-protein kinase</keyword>
<dbReference type="GO" id="GO:0005524">
    <property type="term" value="F:ATP binding"/>
    <property type="evidence" value="ECO:0007669"/>
    <property type="project" value="UniProtKB-KW"/>
</dbReference>
<evidence type="ECO:0000256" key="3">
    <source>
        <dbReference type="ARBA" id="ARBA00012513"/>
    </source>
</evidence>
<feature type="compositionally biased region" description="Basic and acidic residues" evidence="15">
    <location>
        <begin position="386"/>
        <end position="399"/>
    </location>
</feature>
<accession>A0A6G1SL65</accession>
<dbReference type="InterPro" id="IPR018934">
    <property type="entry name" value="RIO_dom"/>
</dbReference>
<feature type="region of interest" description="Disordered" evidence="15">
    <location>
        <begin position="339"/>
        <end position="399"/>
    </location>
</feature>
<comment type="catalytic activity">
    <reaction evidence="12">
        <text>L-seryl-[protein] + ATP = O-phospho-L-seryl-[protein] + ADP + H(+)</text>
        <dbReference type="Rhea" id="RHEA:17989"/>
        <dbReference type="Rhea" id="RHEA-COMP:9863"/>
        <dbReference type="Rhea" id="RHEA-COMP:11604"/>
        <dbReference type="ChEBI" id="CHEBI:15378"/>
        <dbReference type="ChEBI" id="CHEBI:29999"/>
        <dbReference type="ChEBI" id="CHEBI:30616"/>
        <dbReference type="ChEBI" id="CHEBI:83421"/>
        <dbReference type="ChEBI" id="CHEBI:456216"/>
        <dbReference type="EC" id="2.7.11.1"/>
    </reaction>
</comment>
<proteinExistence type="inferred from homology"/>
<dbReference type="InterPro" id="IPR030484">
    <property type="entry name" value="Rio2"/>
</dbReference>
<keyword evidence="6" id="KW-0479">Metal-binding</keyword>
<keyword evidence="7" id="KW-0547">Nucleotide-binding</keyword>
<dbReference type="GO" id="GO:0030688">
    <property type="term" value="C:preribosome, small subunit precursor"/>
    <property type="evidence" value="ECO:0007669"/>
    <property type="project" value="TreeGrafter"/>
</dbReference>
<dbReference type="Gene3D" id="1.10.510.10">
    <property type="entry name" value="Transferase(Phosphotransferase) domain 1"/>
    <property type="match status" value="1"/>
</dbReference>
<feature type="compositionally biased region" description="Polar residues" evidence="15">
    <location>
        <begin position="374"/>
        <end position="385"/>
    </location>
</feature>
<dbReference type="EC" id="2.7.11.1" evidence="3"/>
<evidence type="ECO:0000313" key="17">
    <source>
        <dbReference type="EMBL" id="MDE51119.1"/>
    </source>
</evidence>
<keyword evidence="5" id="KW-0808">Transferase</keyword>
<dbReference type="InterPro" id="IPR015285">
    <property type="entry name" value="RIO2_wHTH_N"/>
</dbReference>
<dbReference type="InterPro" id="IPR018935">
    <property type="entry name" value="RIO_kinase_CS"/>
</dbReference>
<evidence type="ECO:0000256" key="6">
    <source>
        <dbReference type="ARBA" id="ARBA00022723"/>
    </source>
</evidence>
<dbReference type="SMART" id="SM00090">
    <property type="entry name" value="RIO"/>
    <property type="match status" value="1"/>
</dbReference>
<evidence type="ECO:0000256" key="10">
    <source>
        <dbReference type="ARBA" id="ARBA00022842"/>
    </source>
</evidence>
<gene>
    <name evidence="17" type="primary">RIOK2</name>
    <name evidence="17" type="ORF">g.13785</name>
</gene>
<evidence type="ECO:0000256" key="13">
    <source>
        <dbReference type="ARBA" id="ARBA00068353"/>
    </source>
</evidence>
<evidence type="ECO:0000256" key="14">
    <source>
        <dbReference type="ARBA" id="ARBA00068837"/>
    </source>
</evidence>
<evidence type="ECO:0000256" key="5">
    <source>
        <dbReference type="ARBA" id="ARBA00022679"/>
    </source>
</evidence>
<evidence type="ECO:0000259" key="16">
    <source>
        <dbReference type="SMART" id="SM00090"/>
    </source>
</evidence>
<dbReference type="PANTHER" id="PTHR45852:SF1">
    <property type="entry name" value="SERINE_THREONINE-PROTEIN KINASE RIO2"/>
    <property type="match status" value="1"/>
</dbReference>
<evidence type="ECO:0000256" key="1">
    <source>
        <dbReference type="ARBA" id="ARBA00001946"/>
    </source>
</evidence>
<dbReference type="InterPro" id="IPR011009">
    <property type="entry name" value="Kinase-like_dom_sf"/>
</dbReference>
<organism evidence="17">
    <name type="scientific">Aceria tosichella</name>
    <name type="common">wheat curl mite</name>
    <dbReference type="NCBI Taxonomy" id="561515"/>
    <lineage>
        <taxon>Eukaryota</taxon>
        <taxon>Metazoa</taxon>
        <taxon>Ecdysozoa</taxon>
        <taxon>Arthropoda</taxon>
        <taxon>Chelicerata</taxon>
        <taxon>Arachnida</taxon>
        <taxon>Acari</taxon>
        <taxon>Acariformes</taxon>
        <taxon>Trombidiformes</taxon>
        <taxon>Prostigmata</taxon>
        <taxon>Eupodina</taxon>
        <taxon>Eriophyoidea</taxon>
        <taxon>Eriophyidae</taxon>
        <taxon>Eriophyinae</taxon>
        <taxon>Aceriini</taxon>
        <taxon>Aceria</taxon>
    </lineage>
</organism>
<evidence type="ECO:0000256" key="8">
    <source>
        <dbReference type="ARBA" id="ARBA00022777"/>
    </source>
</evidence>
<evidence type="ECO:0000256" key="9">
    <source>
        <dbReference type="ARBA" id="ARBA00022840"/>
    </source>
</evidence>
<dbReference type="PANTHER" id="PTHR45852">
    <property type="entry name" value="SER/THR-PROTEIN KINASE RIO2"/>
    <property type="match status" value="1"/>
</dbReference>
<dbReference type="FunFam" id="3.30.200.20:FF:000052">
    <property type="entry name" value="Serine/threonine-protein kinase RIO2"/>
    <property type="match status" value="1"/>
</dbReference>
<dbReference type="GO" id="GO:0046872">
    <property type="term" value="F:metal ion binding"/>
    <property type="evidence" value="ECO:0007669"/>
    <property type="project" value="UniProtKB-KW"/>
</dbReference>
<feature type="domain" description="RIO kinase" evidence="16">
    <location>
        <begin position="66"/>
        <end position="308"/>
    </location>
</feature>
<keyword evidence="10" id="KW-0460">Magnesium</keyword>
<dbReference type="Gene3D" id="3.30.200.20">
    <property type="entry name" value="Phosphorylase Kinase, domain 1"/>
    <property type="match status" value="1"/>
</dbReference>
<protein>
    <recommendedName>
        <fullName evidence="13">Serine/threonine-protein kinase RIO2</fullName>
        <ecNumber evidence="3">2.7.11.1</ecNumber>
    </recommendedName>
    <alternativeName>
        <fullName evidence="14">Serine/threonine-protein kinase rio2</fullName>
    </alternativeName>
</protein>
<dbReference type="InterPro" id="IPR036390">
    <property type="entry name" value="WH_DNA-bd_sf"/>
</dbReference>
<sequence>MVKLDVSLLRYLSGEDFKVLTSVEMGMRNHELVPGTLVNSIATLRFGGCGKVLVDLTKHKLLAYERGKRYDGYRLTYAGYDYLALNALTHREILGGVGNQIGVGKESDVFICESADQQYQYAIKFHRLGRVCFRKVSEKRDFYTKSKNKTSWIYLSRIAAQREYEFLRFMHCKGMPVPKPIDCNRHVVVMELIDGRILNHYTLESFESETRDEQIAALYNKLIGLIFKFANELRVIHGDFNEFNILIKHDPVTNELEPVIIDLPQMIGVDHELAPDQFERDVNCIVEFFNKRFHYESDYVPKWSDIDEHAKEENKMDKFLLDALNAIEDDDDNNKEVKKQIDEHDVIGIKTPSSNTIHNDDDDDDDNDEHDSVDQPNKGSITTKRISSEDKPSTDLNDPREHAIVDEIDDCASQFTTMTVDPELARQRIRAEIIKKENNKKRRQAAKPKNIKGDANPVKRKRKVNQYIACEDEAAYSECF</sequence>
<feature type="compositionally biased region" description="Acidic residues" evidence="15">
    <location>
        <begin position="360"/>
        <end position="371"/>
    </location>
</feature>
<dbReference type="InterPro" id="IPR036388">
    <property type="entry name" value="WH-like_DNA-bd_sf"/>
</dbReference>
<comment type="similarity">
    <text evidence="2">Belongs to the protein kinase superfamily. RIO-type Ser/Thr kinase family.</text>
</comment>
<evidence type="ECO:0000256" key="7">
    <source>
        <dbReference type="ARBA" id="ARBA00022741"/>
    </source>
</evidence>
<dbReference type="SUPFAM" id="SSF46785">
    <property type="entry name" value="Winged helix' DNA-binding domain"/>
    <property type="match status" value="1"/>
</dbReference>
<evidence type="ECO:0000256" key="11">
    <source>
        <dbReference type="ARBA" id="ARBA00047899"/>
    </source>
</evidence>
<dbReference type="Pfam" id="PF01163">
    <property type="entry name" value="RIO1"/>
    <property type="match status" value="1"/>
</dbReference>
<evidence type="ECO:0000256" key="15">
    <source>
        <dbReference type="SAM" id="MobiDB-lite"/>
    </source>
</evidence>
<evidence type="ECO:0000256" key="2">
    <source>
        <dbReference type="ARBA" id="ARBA00009196"/>
    </source>
</evidence>
<evidence type="ECO:0000256" key="4">
    <source>
        <dbReference type="ARBA" id="ARBA00022527"/>
    </source>
</evidence>
<name>A0A6G1SL65_9ACAR</name>
<dbReference type="GO" id="GO:0030490">
    <property type="term" value="P:maturation of SSU-rRNA"/>
    <property type="evidence" value="ECO:0007669"/>
    <property type="project" value="TreeGrafter"/>
</dbReference>
<dbReference type="SUPFAM" id="SSF56112">
    <property type="entry name" value="Protein kinase-like (PK-like)"/>
    <property type="match status" value="1"/>
</dbReference>
<dbReference type="GO" id="GO:0005634">
    <property type="term" value="C:nucleus"/>
    <property type="evidence" value="ECO:0007669"/>
    <property type="project" value="TreeGrafter"/>
</dbReference>
<feature type="region of interest" description="Disordered" evidence="15">
    <location>
        <begin position="434"/>
        <end position="458"/>
    </location>
</feature>
<dbReference type="PROSITE" id="PS01245">
    <property type="entry name" value="RIO1"/>
    <property type="match status" value="1"/>
</dbReference>
<dbReference type="InterPro" id="IPR000687">
    <property type="entry name" value="RIO_kinase"/>
</dbReference>
<feature type="compositionally biased region" description="Basic residues" evidence="15">
    <location>
        <begin position="438"/>
        <end position="450"/>
    </location>
</feature>
<dbReference type="FunFam" id="1.10.10.10:FF:000053">
    <property type="entry name" value="Serine/threonine-protein kinase RIO2"/>
    <property type="match status" value="1"/>
</dbReference>
<comment type="catalytic activity">
    <reaction evidence="11">
        <text>L-threonyl-[protein] + ATP = O-phospho-L-threonyl-[protein] + ADP + H(+)</text>
        <dbReference type="Rhea" id="RHEA:46608"/>
        <dbReference type="Rhea" id="RHEA-COMP:11060"/>
        <dbReference type="Rhea" id="RHEA-COMP:11605"/>
        <dbReference type="ChEBI" id="CHEBI:15378"/>
        <dbReference type="ChEBI" id="CHEBI:30013"/>
        <dbReference type="ChEBI" id="CHEBI:30616"/>
        <dbReference type="ChEBI" id="CHEBI:61977"/>
        <dbReference type="ChEBI" id="CHEBI:456216"/>
        <dbReference type="EC" id="2.7.11.1"/>
    </reaction>
</comment>
<reference evidence="17" key="1">
    <citation type="submission" date="2018-10" db="EMBL/GenBank/DDBJ databases">
        <title>Transcriptome assembly of Aceria tosichella (Wheat curl mite) Type 2.</title>
        <authorList>
            <person name="Scully E.D."/>
            <person name="Geib S.M."/>
            <person name="Palmer N.A."/>
            <person name="Gupta A.K."/>
            <person name="Sarath G."/>
            <person name="Tatineni S."/>
        </authorList>
    </citation>
    <scope>NUCLEOTIDE SEQUENCE</scope>
    <source>
        <strain evidence="17">LincolnNE</strain>
    </source>
</reference>
<dbReference type="CDD" id="cd05144">
    <property type="entry name" value="RIO2_C"/>
    <property type="match status" value="1"/>
</dbReference>
<dbReference type="EMBL" id="GGYP01006348">
    <property type="protein sequence ID" value="MDE51119.1"/>
    <property type="molecule type" value="Transcribed_RNA"/>
</dbReference>
<dbReference type="GO" id="GO:0004674">
    <property type="term" value="F:protein serine/threonine kinase activity"/>
    <property type="evidence" value="ECO:0007669"/>
    <property type="project" value="UniProtKB-KW"/>
</dbReference>
<dbReference type="GO" id="GO:0005829">
    <property type="term" value="C:cytosol"/>
    <property type="evidence" value="ECO:0007669"/>
    <property type="project" value="TreeGrafter"/>
</dbReference>
<comment type="cofactor">
    <cofactor evidence="1">
        <name>Mg(2+)</name>
        <dbReference type="ChEBI" id="CHEBI:18420"/>
    </cofactor>
</comment>
<keyword evidence="9" id="KW-0067">ATP-binding</keyword>
<dbReference type="Gene3D" id="1.10.10.10">
    <property type="entry name" value="Winged helix-like DNA-binding domain superfamily/Winged helix DNA-binding domain"/>
    <property type="match status" value="1"/>
</dbReference>
<keyword evidence="8 17" id="KW-0418">Kinase</keyword>
<evidence type="ECO:0000256" key="12">
    <source>
        <dbReference type="ARBA" id="ARBA00048679"/>
    </source>
</evidence>
<dbReference type="Pfam" id="PF09202">
    <property type="entry name" value="Rio2_N"/>
    <property type="match status" value="1"/>
</dbReference>
<dbReference type="AlphaFoldDB" id="A0A6G1SL65"/>